<sequence>MSLKCVGDNWPWKPGEPPADRAEEIWFDRTQPGALTEAPAAPEPAGTPAKPLTKAEFDAAVRQALRDLHRSDALRGSALFSSRLCARFGWAAQPDPAEALRQTLVSAVGEVQRDARSGRQHRALAATYLRKAATTQEAAAARLGLPYSTYRRHLAEGHKRLCEVLWHWELGGRAGQ</sequence>
<evidence type="ECO:0000313" key="2">
    <source>
        <dbReference type="Proteomes" id="UP001202052"/>
    </source>
</evidence>
<evidence type="ECO:0000313" key="1">
    <source>
        <dbReference type="EMBL" id="MCL3992075.1"/>
    </source>
</evidence>
<proteinExistence type="predicted"/>
<dbReference type="Proteomes" id="UP001202052">
    <property type="component" value="Unassembled WGS sequence"/>
</dbReference>
<gene>
    <name evidence="1" type="ORF">M4438_00745</name>
</gene>
<comment type="caution">
    <text evidence="1">The sequence shown here is derived from an EMBL/GenBank/DDBJ whole genome shotgun (WGS) entry which is preliminary data.</text>
</comment>
<protein>
    <submittedName>
        <fullName evidence="1">Uncharacterized protein</fullName>
    </submittedName>
</protein>
<accession>A0ABT0NKT9</accession>
<keyword evidence="2" id="KW-1185">Reference proteome</keyword>
<reference evidence="1 2" key="1">
    <citation type="submission" date="2022-05" db="EMBL/GenBank/DDBJ databases">
        <title>Genome Resource of Streptomyces lavenduligriseus GA1-1, a Strain with Broad-Spectrum Antifungal Activity against Phytopathogenic Fungi.</title>
        <authorList>
            <person name="Qi D."/>
        </authorList>
    </citation>
    <scope>NUCLEOTIDE SEQUENCE [LARGE SCALE GENOMIC DNA]</scope>
    <source>
        <strain evidence="1 2">GA1-1</strain>
    </source>
</reference>
<dbReference type="RefSeq" id="WP_249456604.1">
    <property type="nucleotide sequence ID" value="NZ_JAMCCK010000002.1"/>
</dbReference>
<dbReference type="EMBL" id="JAMCCK010000002">
    <property type="protein sequence ID" value="MCL3992075.1"/>
    <property type="molecule type" value="Genomic_DNA"/>
</dbReference>
<name>A0ABT0NKT9_9ACTN</name>
<organism evidence="1 2">
    <name type="scientific">Streptomyces lavenduligriseus</name>
    <dbReference type="NCBI Taxonomy" id="67315"/>
    <lineage>
        <taxon>Bacteria</taxon>
        <taxon>Bacillati</taxon>
        <taxon>Actinomycetota</taxon>
        <taxon>Actinomycetes</taxon>
        <taxon>Kitasatosporales</taxon>
        <taxon>Streptomycetaceae</taxon>
        <taxon>Streptomyces</taxon>
    </lineage>
</organism>